<evidence type="ECO:0000256" key="8">
    <source>
        <dbReference type="ARBA" id="ARBA00022801"/>
    </source>
</evidence>
<evidence type="ECO:0000256" key="14">
    <source>
        <dbReference type="PROSITE-ProRule" id="PRU01122"/>
    </source>
</evidence>
<evidence type="ECO:0000256" key="3">
    <source>
        <dbReference type="ARBA" id="ARBA00022016"/>
    </source>
</evidence>
<evidence type="ECO:0000259" key="16">
    <source>
        <dbReference type="PROSITE" id="PS51786"/>
    </source>
</evidence>
<comment type="subcellular location">
    <subcellularLocation>
        <location evidence="1 15">Cell membrane</location>
        <topology evidence="1 15">Multi-pass membrane protein</topology>
    </subcellularLocation>
</comment>
<organism evidence="17 18">
    <name type="scientific">Cuniculiplasma divulgatum</name>
    <dbReference type="NCBI Taxonomy" id="1673428"/>
    <lineage>
        <taxon>Archaea</taxon>
        <taxon>Methanobacteriati</taxon>
        <taxon>Thermoplasmatota</taxon>
        <taxon>Thermoplasmata</taxon>
        <taxon>Thermoplasmatales</taxon>
        <taxon>Cuniculiplasmataceae</taxon>
        <taxon>Cuniculiplasma</taxon>
    </lineage>
</organism>
<evidence type="ECO:0000256" key="10">
    <source>
        <dbReference type="ARBA" id="ARBA00022840"/>
    </source>
</evidence>
<evidence type="ECO:0000256" key="7">
    <source>
        <dbReference type="ARBA" id="ARBA00022741"/>
    </source>
</evidence>
<dbReference type="InterPro" id="IPR008269">
    <property type="entry name" value="Lon_proteolytic"/>
</dbReference>
<keyword evidence="8 14" id="KW-0378">Hydrolase</keyword>
<dbReference type="RefSeq" id="WP_148689912.1">
    <property type="nucleotide sequence ID" value="NZ_LT671858.1"/>
</dbReference>
<evidence type="ECO:0000256" key="9">
    <source>
        <dbReference type="ARBA" id="ARBA00022825"/>
    </source>
</evidence>
<evidence type="ECO:0000256" key="2">
    <source>
        <dbReference type="ARBA" id="ARBA00009579"/>
    </source>
</evidence>
<sequence>MDANNESIEDWVNSENIQTTKDVEVPKILFDQVIGQEEAGEVVKKAALQKRHVLLLGEPGTGKSMLAQSMVDFLPKEELEDIVVFHNPEDNNRPKIKTFPAGKAKEIVRQYQIRAEQDKKDKSRMIITIVFSIFIVGLILSILTLNYYIVFLALLVAVMIYFFASMNPAMRSERAMIPKILVSHTPNDKPPFIDSTGVHSGALLGDVRHDPFQSGGLETPSHDRVEAGNIHKADKGVLFIDEINLLRPESQQALLTAMQEKKFPISGQSERSTGALVQTEPVPCDFVLVAAGNLDALQGMHPALRSRIRGYGYEVYVRDSMEDNEENRKKLLQFIAQEVVKDKKIPHFDKSAVIEIMKEAQKRSGRRGKLTLRLRELGGLIRAAGDVAISEKASVVTSDHVIKAKEFSKPVEQQIADRSLEIKRLYKTFHNKGAEVGTVNGLAVMGANSGMAEYTGVVMPIVAEITPSQTKGHGSVFATGKLGDIAKEAVQNVSAVFKKISGKDLSDLDIHIQFIGTYEGVEGDSASVSIATAVISAIEEIPIKQNLAMTGSLSVRGNVLPVGGVTAKVEAAIDAGLDEVIVPASNFGDIILDQKYTDKIKIIPVSTIEEVLDEALEKSDEKKLLFERIAELLKPPSTISPSKKGRTGTSAA</sequence>
<dbReference type="InterPro" id="IPR020568">
    <property type="entry name" value="Ribosomal_Su5_D2-typ_SF"/>
</dbReference>
<evidence type="ECO:0000256" key="11">
    <source>
        <dbReference type="ARBA" id="ARBA00022989"/>
    </source>
</evidence>
<feature type="domain" description="Lon proteolytic" evidence="16">
    <location>
        <begin position="433"/>
        <end position="618"/>
    </location>
</feature>
<dbReference type="PRINTS" id="PR00830">
    <property type="entry name" value="ENDOLAPTASE"/>
</dbReference>
<dbReference type="GO" id="GO:0004252">
    <property type="term" value="F:serine-type endopeptidase activity"/>
    <property type="evidence" value="ECO:0007669"/>
    <property type="project" value="UniProtKB-UniRule"/>
</dbReference>
<comment type="caution">
    <text evidence="15">Lacks conserved residue(s) required for the propagation of feature annotation.</text>
</comment>
<dbReference type="InterPro" id="IPR014721">
    <property type="entry name" value="Ribsml_uS5_D2-typ_fold_subgr"/>
</dbReference>
<dbReference type="GO" id="GO:0006508">
    <property type="term" value="P:proteolysis"/>
    <property type="evidence" value="ECO:0007669"/>
    <property type="project" value="UniProtKB-KW"/>
</dbReference>
<reference evidence="17 18" key="1">
    <citation type="submission" date="2016-04" db="EMBL/GenBank/DDBJ databases">
        <authorList>
            <person name="Evans L.H."/>
            <person name="Alamgir A."/>
            <person name="Owens N."/>
            <person name="Weber N.D."/>
            <person name="Virtaneva K."/>
            <person name="Barbian K."/>
            <person name="Babar A."/>
            <person name="Rosenke K."/>
        </authorList>
    </citation>
    <scope>NUCLEOTIDE SEQUENCE [LARGE SCALE GENOMIC DNA]</scope>
    <source>
        <strain evidence="18">S5(T) (JCM 30642 \VKM B-2941)</strain>
    </source>
</reference>
<evidence type="ECO:0000256" key="6">
    <source>
        <dbReference type="ARBA" id="ARBA00022692"/>
    </source>
</evidence>
<dbReference type="SMART" id="SM00382">
    <property type="entry name" value="AAA"/>
    <property type="match status" value="1"/>
</dbReference>
<dbReference type="SUPFAM" id="SSF54211">
    <property type="entry name" value="Ribosomal protein S5 domain 2-like"/>
    <property type="match status" value="1"/>
</dbReference>
<dbReference type="SUPFAM" id="SSF52540">
    <property type="entry name" value="P-loop containing nucleoside triphosphate hydrolases"/>
    <property type="match status" value="1"/>
</dbReference>
<comment type="similarity">
    <text evidence="2 15">Belongs to the peptidase S16 family. Archaeal LonB subfamily.</text>
</comment>
<name>A0A1N5V9X4_9ARCH</name>
<dbReference type="GeneID" id="41588534"/>
<dbReference type="Pfam" id="PF00158">
    <property type="entry name" value="Sigma54_activat"/>
    <property type="match status" value="1"/>
</dbReference>
<evidence type="ECO:0000256" key="1">
    <source>
        <dbReference type="ARBA" id="ARBA00004651"/>
    </source>
</evidence>
<dbReference type="GO" id="GO:0030163">
    <property type="term" value="P:protein catabolic process"/>
    <property type="evidence" value="ECO:0007669"/>
    <property type="project" value="UniProtKB-UniRule"/>
</dbReference>
<dbReference type="GO" id="GO:0006355">
    <property type="term" value="P:regulation of DNA-templated transcription"/>
    <property type="evidence" value="ECO:0007669"/>
    <property type="project" value="InterPro"/>
</dbReference>
<evidence type="ECO:0000256" key="5">
    <source>
        <dbReference type="ARBA" id="ARBA00022670"/>
    </source>
</evidence>
<dbReference type="EC" id="3.4.21.-" evidence="15"/>
<keyword evidence="7 15" id="KW-0547">Nucleotide-binding</keyword>
<dbReference type="Pfam" id="PF01078">
    <property type="entry name" value="Mg_chelatase"/>
    <property type="match status" value="1"/>
</dbReference>
<dbReference type="InterPro" id="IPR000523">
    <property type="entry name" value="Mg_chelatse_chII-like_cat_dom"/>
</dbReference>
<dbReference type="InterPro" id="IPR027417">
    <property type="entry name" value="P-loop_NTPase"/>
</dbReference>
<evidence type="ECO:0000313" key="17">
    <source>
        <dbReference type="EMBL" id="SIM69550.1"/>
    </source>
</evidence>
<dbReference type="Pfam" id="PF20436">
    <property type="entry name" value="LonB_AAA-LID"/>
    <property type="match status" value="1"/>
</dbReference>
<keyword evidence="12 15" id="KW-0472">Membrane</keyword>
<dbReference type="NCBIfam" id="TIGR00764">
    <property type="entry name" value="lon_rel"/>
    <property type="match status" value="1"/>
</dbReference>
<dbReference type="InterPro" id="IPR004663">
    <property type="entry name" value="Lon_arc"/>
</dbReference>
<keyword evidence="6 15" id="KW-0812">Transmembrane</keyword>
<dbReference type="GO" id="GO:0005524">
    <property type="term" value="F:ATP binding"/>
    <property type="evidence" value="ECO:0007669"/>
    <property type="project" value="UniProtKB-UniRule"/>
</dbReference>
<accession>A0A1N5V9X4</accession>
<keyword evidence="10 15" id="KW-0067">ATP-binding</keyword>
<gene>
    <name evidence="17" type="ORF">CSP5_1287</name>
</gene>
<dbReference type="InterPro" id="IPR027065">
    <property type="entry name" value="Lon_Prtase"/>
</dbReference>
<dbReference type="AlphaFoldDB" id="A0A1N5V9X4"/>
<keyword evidence="5 14" id="KW-0645">Protease</keyword>
<dbReference type="Gene3D" id="3.30.230.10">
    <property type="match status" value="1"/>
</dbReference>
<keyword evidence="9 14" id="KW-0720">Serine protease</keyword>
<protein>
    <recommendedName>
        <fullName evidence="3 15">Archaeal Lon protease</fullName>
        <ecNumber evidence="15">3.4.21.-</ecNumber>
    </recommendedName>
    <alternativeName>
        <fullName evidence="15">ATP-dependent protease La homolog</fullName>
    </alternativeName>
</protein>
<dbReference type="Gene3D" id="3.40.50.300">
    <property type="entry name" value="P-loop containing nucleotide triphosphate hydrolases"/>
    <property type="match status" value="2"/>
</dbReference>
<dbReference type="EMBL" id="LT671858">
    <property type="protein sequence ID" value="SIM69550.1"/>
    <property type="molecule type" value="Genomic_DNA"/>
</dbReference>
<evidence type="ECO:0000256" key="4">
    <source>
        <dbReference type="ARBA" id="ARBA00022475"/>
    </source>
</evidence>
<dbReference type="Proteomes" id="UP000195607">
    <property type="component" value="Chromosome I"/>
</dbReference>
<dbReference type="Gene3D" id="1.10.8.60">
    <property type="match status" value="1"/>
</dbReference>
<proteinExistence type="inferred from homology"/>
<dbReference type="Pfam" id="PF05362">
    <property type="entry name" value="Lon_C"/>
    <property type="match status" value="1"/>
</dbReference>
<feature type="active site" evidence="14">
    <location>
        <position position="525"/>
    </location>
</feature>
<evidence type="ECO:0000256" key="15">
    <source>
        <dbReference type="RuleBase" id="RU369001"/>
    </source>
</evidence>
<dbReference type="InterPro" id="IPR046843">
    <property type="entry name" value="LonB_AAA-LID"/>
</dbReference>
<keyword evidence="11 15" id="KW-1133">Transmembrane helix</keyword>
<keyword evidence="4 15" id="KW-1003">Cell membrane</keyword>
<dbReference type="PANTHER" id="PTHR10046">
    <property type="entry name" value="ATP DEPENDENT LON PROTEASE FAMILY MEMBER"/>
    <property type="match status" value="1"/>
</dbReference>
<comment type="function">
    <text evidence="15">ATP-dependent serine protease that mediates the selective degradation of mutant and abnormal proteins as well as certain short-lived regulatory proteins. Degrades polypeptides processively.</text>
</comment>
<dbReference type="GO" id="GO:0005886">
    <property type="term" value="C:plasma membrane"/>
    <property type="evidence" value="ECO:0007669"/>
    <property type="project" value="UniProtKB-SubCell"/>
</dbReference>
<dbReference type="InterPro" id="IPR003593">
    <property type="entry name" value="AAA+_ATPase"/>
</dbReference>
<evidence type="ECO:0000256" key="13">
    <source>
        <dbReference type="ARBA" id="ARBA00026070"/>
    </source>
</evidence>
<evidence type="ECO:0000313" key="18">
    <source>
        <dbReference type="Proteomes" id="UP000195607"/>
    </source>
</evidence>
<dbReference type="PROSITE" id="PS51786">
    <property type="entry name" value="LON_PROTEOLYTIC"/>
    <property type="match status" value="1"/>
</dbReference>
<evidence type="ECO:0000256" key="12">
    <source>
        <dbReference type="ARBA" id="ARBA00023136"/>
    </source>
</evidence>
<feature type="active site" evidence="14">
    <location>
        <position position="568"/>
    </location>
</feature>
<dbReference type="GO" id="GO:0004176">
    <property type="term" value="F:ATP-dependent peptidase activity"/>
    <property type="evidence" value="ECO:0007669"/>
    <property type="project" value="UniProtKB-UniRule"/>
</dbReference>
<feature type="transmembrane region" description="Helical" evidence="15">
    <location>
        <begin position="125"/>
        <end position="143"/>
    </location>
</feature>
<comment type="subunit">
    <text evidence="13 15">Homohexamer. Organized in a ring with a central cavity.</text>
</comment>
<dbReference type="InterPro" id="IPR002078">
    <property type="entry name" value="Sigma_54_int"/>
</dbReference>